<dbReference type="EMBL" id="GBXM01095737">
    <property type="protein sequence ID" value="JAH12840.1"/>
    <property type="molecule type" value="Transcribed_RNA"/>
</dbReference>
<sequence length="32" mass="3682">MQPKAGGKLHLRLNTGTRPIVDKYRKGKFEKN</sequence>
<feature type="compositionally biased region" description="Basic and acidic residues" evidence="1">
    <location>
        <begin position="20"/>
        <end position="32"/>
    </location>
</feature>
<evidence type="ECO:0000256" key="1">
    <source>
        <dbReference type="SAM" id="MobiDB-lite"/>
    </source>
</evidence>
<organism evidence="2">
    <name type="scientific">Anguilla anguilla</name>
    <name type="common">European freshwater eel</name>
    <name type="synonym">Muraena anguilla</name>
    <dbReference type="NCBI Taxonomy" id="7936"/>
    <lineage>
        <taxon>Eukaryota</taxon>
        <taxon>Metazoa</taxon>
        <taxon>Chordata</taxon>
        <taxon>Craniata</taxon>
        <taxon>Vertebrata</taxon>
        <taxon>Euteleostomi</taxon>
        <taxon>Actinopterygii</taxon>
        <taxon>Neopterygii</taxon>
        <taxon>Teleostei</taxon>
        <taxon>Anguilliformes</taxon>
        <taxon>Anguillidae</taxon>
        <taxon>Anguilla</taxon>
    </lineage>
</organism>
<dbReference type="AlphaFoldDB" id="A0A0E9Q941"/>
<protein>
    <submittedName>
        <fullName evidence="2">Uncharacterized protein</fullName>
    </submittedName>
</protein>
<accession>A0A0E9Q941</accession>
<reference evidence="2" key="1">
    <citation type="submission" date="2014-11" db="EMBL/GenBank/DDBJ databases">
        <authorList>
            <person name="Amaro Gonzalez C."/>
        </authorList>
    </citation>
    <scope>NUCLEOTIDE SEQUENCE</scope>
</reference>
<evidence type="ECO:0000313" key="2">
    <source>
        <dbReference type="EMBL" id="JAH12840.1"/>
    </source>
</evidence>
<reference evidence="2" key="2">
    <citation type="journal article" date="2015" name="Fish Shellfish Immunol.">
        <title>Early steps in the European eel (Anguilla anguilla)-Vibrio vulnificus interaction in the gills: Role of the RtxA13 toxin.</title>
        <authorList>
            <person name="Callol A."/>
            <person name="Pajuelo D."/>
            <person name="Ebbesson L."/>
            <person name="Teles M."/>
            <person name="MacKenzie S."/>
            <person name="Amaro C."/>
        </authorList>
    </citation>
    <scope>NUCLEOTIDE SEQUENCE</scope>
</reference>
<proteinExistence type="predicted"/>
<name>A0A0E9Q941_ANGAN</name>
<feature type="region of interest" description="Disordered" evidence="1">
    <location>
        <begin position="1"/>
        <end position="32"/>
    </location>
</feature>